<protein>
    <submittedName>
        <fullName evidence="3">Zinc ribbon domain</fullName>
    </submittedName>
</protein>
<dbReference type="PATRIC" id="fig|1305731.5.peg.12"/>
<organism evidence="3 4">
    <name type="scientific">Marinobacter excellens HL-55</name>
    <dbReference type="NCBI Taxonomy" id="1305731"/>
    <lineage>
        <taxon>Bacteria</taxon>
        <taxon>Pseudomonadati</taxon>
        <taxon>Pseudomonadota</taxon>
        <taxon>Gammaproteobacteria</taxon>
        <taxon>Pseudomonadales</taxon>
        <taxon>Marinobacteraceae</taxon>
        <taxon>Marinobacter</taxon>
    </lineage>
</organism>
<reference evidence="3 4" key="1">
    <citation type="submission" date="2015-09" db="EMBL/GenBank/DDBJ databases">
        <title>Identification and resolution of microdiversity through metagenomic sequencing of parallel consortia.</title>
        <authorList>
            <person name="Nelson W.C."/>
            <person name="Romine M.F."/>
            <person name="Lindemann S.R."/>
        </authorList>
    </citation>
    <scope>NUCLEOTIDE SEQUENCE [LARGE SCALE GENOMIC DNA]</scope>
    <source>
        <strain evidence="3">HL-55</strain>
    </source>
</reference>
<feature type="compositionally biased region" description="Basic and acidic residues" evidence="1">
    <location>
        <begin position="51"/>
        <end position="83"/>
    </location>
</feature>
<comment type="caution">
    <text evidence="3">The sequence shown here is derived from an EMBL/GenBank/DDBJ whole genome shotgun (WGS) entry which is preliminary data.</text>
</comment>
<evidence type="ECO:0000313" key="3">
    <source>
        <dbReference type="EMBL" id="KPQ28895.1"/>
    </source>
</evidence>
<name>A0A0P8B5K2_9GAMM</name>
<sequence length="117" mass="13080">MPVYDYKCREHGLFHNLATMDDAAKPAECPTCKVLSPRVIVLPPQIAAMDPAKKAAHDRNEQARHEPVFSTADRRANDKEHSRACGCGSPKPGKAMLFYTADGKKMFPSMRPWMISH</sequence>
<accession>A0A0P8B5K2</accession>
<dbReference type="OrthoDB" id="9813321at2"/>
<dbReference type="Pfam" id="PF09723">
    <property type="entry name" value="Zn_ribbon_8"/>
    <property type="match status" value="1"/>
</dbReference>
<dbReference type="STRING" id="1305731.GCA_000934705_03051"/>
<dbReference type="SMART" id="SM00834">
    <property type="entry name" value="CxxC_CXXC_SSSS"/>
    <property type="match status" value="1"/>
</dbReference>
<dbReference type="Proteomes" id="UP000050416">
    <property type="component" value="Unassembled WGS sequence"/>
</dbReference>
<evidence type="ECO:0000313" key="4">
    <source>
        <dbReference type="Proteomes" id="UP000050416"/>
    </source>
</evidence>
<gene>
    <name evidence="3" type="ORF">HLUCCX14_08390</name>
</gene>
<proteinExistence type="predicted"/>
<dbReference type="NCBIfam" id="TIGR02605">
    <property type="entry name" value="CxxC_CxxC_SSSS"/>
    <property type="match status" value="1"/>
</dbReference>
<evidence type="ECO:0000259" key="2">
    <source>
        <dbReference type="SMART" id="SM00834"/>
    </source>
</evidence>
<dbReference type="EMBL" id="LJZQ01000010">
    <property type="protein sequence ID" value="KPQ28895.1"/>
    <property type="molecule type" value="Genomic_DNA"/>
</dbReference>
<dbReference type="AlphaFoldDB" id="A0A0P8B5K2"/>
<feature type="domain" description="Putative regulatory protein FmdB zinc ribbon" evidence="2">
    <location>
        <begin position="1"/>
        <end position="41"/>
    </location>
</feature>
<feature type="region of interest" description="Disordered" evidence="1">
    <location>
        <begin position="50"/>
        <end position="87"/>
    </location>
</feature>
<dbReference type="InterPro" id="IPR013429">
    <property type="entry name" value="Regulatory_FmdB_Zinc_ribbon"/>
</dbReference>
<evidence type="ECO:0000256" key="1">
    <source>
        <dbReference type="SAM" id="MobiDB-lite"/>
    </source>
</evidence>